<feature type="region of interest" description="Disordered" evidence="1">
    <location>
        <begin position="82"/>
        <end position="108"/>
    </location>
</feature>
<evidence type="ECO:0000313" key="2">
    <source>
        <dbReference type="EMBL" id="QAU05006.1"/>
    </source>
</evidence>
<keyword evidence="3" id="KW-1185">Reference proteome</keyword>
<dbReference type="EMBL" id="MK224497">
    <property type="protein sequence ID" value="QAU05006.1"/>
    <property type="molecule type" value="Genomic_DNA"/>
</dbReference>
<name>A0A410T7U6_9CAUD</name>
<feature type="compositionally biased region" description="Basic and acidic residues" evidence="1">
    <location>
        <begin position="267"/>
        <end position="300"/>
    </location>
</feature>
<protein>
    <submittedName>
        <fullName evidence="2">Uncharacterized protein</fullName>
    </submittedName>
</protein>
<organism evidence="2 3">
    <name type="scientific">Mycobacterium phage Henu3</name>
    <dbReference type="NCBI Taxonomy" id="2492961"/>
    <lineage>
        <taxon>Viruses</taxon>
        <taxon>Duplodnaviria</taxon>
        <taxon>Heunggongvirae</taxon>
        <taxon>Uroviricota</taxon>
        <taxon>Caudoviricetes</taxon>
        <taxon>Weiservirinae</taxon>
        <taxon>Fionnbharthvirus</taxon>
        <taxon>Fionnbharthvirus henu3</taxon>
    </lineage>
</organism>
<feature type="region of interest" description="Disordered" evidence="1">
    <location>
        <begin position="238"/>
        <end position="307"/>
    </location>
</feature>
<reference evidence="2 3" key="1">
    <citation type="submission" date="2018-11" db="EMBL/GenBank/DDBJ databases">
        <authorList>
            <person name="Teng T."/>
        </authorList>
    </citation>
    <scope>NUCLEOTIDE SEQUENCE [LARGE SCALE GENOMIC DNA]</scope>
</reference>
<gene>
    <name evidence="2" type="ORF">Henu3_gp66</name>
</gene>
<sequence>MSGWGTRASRHQISRDVPVNVGRPVRRERGDVAVAQTEAVPPPRLADRHDLGGVIPLRTGHRDAVLVHLVQRADRPNLQGITRRERCGGRGPHGAQRGHIRDVGDADPQAPGRVGVQVHGHARGATAVAPHIGARRRVPVGVGVELRAQRDRRRVIVRVHRRQAQRRPPVHLFAERQQVRRAVDRAAFDTEPAPGRADLLERRRRPARRVGHVEVHAQRHRTDILRCGLHRLANAHPDAVRRRVHQRRLGDRGRQRGLPGQQFGRGLRVDQRRRGDRLASDCGHGERAADRQNADREQRPGVHQHVGGQLARRLIQARPGGDVALHIAEVVDQRHVPGLGVYGVQADVQRSRRRCVATGDEPGDVYQPVLLNAHRRQCQRPGGDGVARTIPRGRQGAAGDGMSVRVVIGTRRSIPVGGGDLRRRGAGGETREAVPRHRLQQRPRK</sequence>
<accession>A0A410T7U6</accession>
<feature type="region of interest" description="Disordered" evidence="1">
    <location>
        <begin position="378"/>
        <end position="402"/>
    </location>
</feature>
<dbReference type="Proteomes" id="UP000290904">
    <property type="component" value="Segment"/>
</dbReference>
<proteinExistence type="predicted"/>
<feature type="compositionally biased region" description="Basic residues" evidence="1">
    <location>
        <begin position="436"/>
        <end position="445"/>
    </location>
</feature>
<feature type="compositionally biased region" description="Low complexity" evidence="1">
    <location>
        <begin position="256"/>
        <end position="266"/>
    </location>
</feature>
<evidence type="ECO:0000313" key="3">
    <source>
        <dbReference type="Proteomes" id="UP000290904"/>
    </source>
</evidence>
<feature type="region of interest" description="Disordered" evidence="1">
    <location>
        <begin position="415"/>
        <end position="445"/>
    </location>
</feature>
<evidence type="ECO:0000256" key="1">
    <source>
        <dbReference type="SAM" id="MobiDB-lite"/>
    </source>
</evidence>